<proteinExistence type="inferred from homology"/>
<dbReference type="InterPro" id="IPR045079">
    <property type="entry name" value="Oxoprolinase-like"/>
</dbReference>
<reference evidence="8" key="1">
    <citation type="journal article" date="2023" name="Commun. Biol.">
        <title>Genome analysis of Parmales, the sister group of diatoms, reveals the evolutionary specialization of diatoms from phago-mixotrophs to photoautotrophs.</title>
        <authorList>
            <person name="Ban H."/>
            <person name="Sato S."/>
            <person name="Yoshikawa S."/>
            <person name="Yamada K."/>
            <person name="Nakamura Y."/>
            <person name="Ichinomiya M."/>
            <person name="Sato N."/>
            <person name="Blanc-Mathieu R."/>
            <person name="Endo H."/>
            <person name="Kuwata A."/>
            <person name="Ogata H."/>
        </authorList>
    </citation>
    <scope>NUCLEOTIDE SEQUENCE [LARGE SCALE GENOMIC DNA]</scope>
</reference>
<dbReference type="PANTHER" id="PTHR11365:SF2">
    <property type="entry name" value="5-OXOPROLINASE"/>
    <property type="match status" value="1"/>
</dbReference>
<accession>A0A9W7G5V0</accession>
<evidence type="ECO:0000259" key="4">
    <source>
        <dbReference type="Pfam" id="PF02538"/>
    </source>
</evidence>
<comment type="caution">
    <text evidence="7">The sequence shown here is derived from an EMBL/GenBank/DDBJ whole genome shotgun (WGS) entry which is preliminary data.</text>
</comment>
<evidence type="ECO:0000256" key="1">
    <source>
        <dbReference type="ARBA" id="ARBA00010403"/>
    </source>
</evidence>
<dbReference type="InterPro" id="IPR002821">
    <property type="entry name" value="Hydantoinase_A"/>
</dbReference>
<dbReference type="InterPro" id="IPR049517">
    <property type="entry name" value="ACX-like_C"/>
</dbReference>
<evidence type="ECO:0000259" key="5">
    <source>
        <dbReference type="Pfam" id="PF05378"/>
    </source>
</evidence>
<feature type="domain" description="Hydantoinase/oxoprolinase N-terminal" evidence="5">
    <location>
        <begin position="17"/>
        <end position="231"/>
    </location>
</feature>
<gene>
    <name evidence="7" type="ORF">TrCOL_g8224</name>
</gene>
<sequence length="1320" mass="142299">MSVLPNLNVPLDGMFNFSIDRGGTFTDIYCLVPTLPVATPIVYKLLSQDPSNYADAPTEGIRRIMKHYLKGEQEWDRGKKLQVSNIKSIRMGTTVATNALLERAGSRTLLITTKGYGDVLQVGNQSRPDIFDLTITKRTNLYEASEEIDERVAMLTEKMKSQSGQVWEGSVKETVTGETVRVIKPVDKQAVRKLLQHHYDRGVRSVAVVLMHSYLYPFHEMEVGEVCREVGYTQITLSHETSRMVKLVPRGQTTVASAYLTPSITEYLKGFKKGFQDDLMEKVSVTFMKSDGGLTRVGSFAGHQAILSGPAGGVVGYAKTSYDRYPSPPSSSPPSSVSGPKAVIGFDMGGTSTDVSRYGGVMPTVYETTTAGVTVMTPQLDINTVAAGGGSKLTISRGGVMQVGPESVGSQPGPVCYRKGGELAVTDANAVTGRVVKERFPKIFGPNEDQPLDEDGSREMFEKMIEDAGGEIGGMKTAEEVAHGFIKIANEAMCRPIRNLTQMRGFDTKDHTLTAFGGAGPQHACGVARKLGIEKVLVPRYGGVLSAYGLSLSDAMVEETGPSAVVAKRGEVPEIDQKRFETLEENGKGRLREEGYKDEDIITERFLNLRYEGTDTAIFTKSNEDGTDFWSDYGSTFSSHYQREFGFDLDRDVIVDDYRVRCIVPGPSLPPLVPPTPLGPPPTSAFVMSKKAYFEGGWQDVKVYDLAMMSPGHQVEGPAIIVQDISTIVVEDDCEAIMNVEGDLEITVGGIAEEREGEDGAEDQDKQIKEDPVMLSIFGHRFMGIAESMGKTLQRTSVSVNIKERLDFSCALFGPGGGLVANAPHIPVHLGAMQEAVSYQVKHWGLEGMKPGEVFVSNHPQLAGGSHLPDITVITPVFRHGKIVFFVASRGHHSDIGGIAPGSMPPNSTTLLEEGAQIIATKLVEEGVFQEKAITEILNKPPYPTRNLRDNLSDLRAQVAANQMGIRLVNELITEYDLPTVQGYMSFIQRTAEGSVRAMLKETATTLSSTSLTATDYMDDGTPIKLTITIDPETGSATFDFTGTGPQVLGNHNAPPAVTYSAVIYSIRCLVSSEIPLNQGCLNPIKFIIPPGSILNPSADAAVVGGNVLTSQRLVDVILKAFKACAASQGCMNNLTFGNEGFGYYETIAGGHGAGPTWDGKHGVHTHCTNTRITDPEILERRYPVMLHKFEIRKGSGGTGRRKGGCGLTRVIEPLEPLVMSILSERRSRRPYGMAGGGDGSTGVNLLKRKGGNLVNIGGKATTNLGVGDLLIIHSPGGGGYGKIGEGDGVEGEETEPRPAAFEGVGNGSLQAYKESQFSA</sequence>
<feature type="region of interest" description="Disordered" evidence="2">
    <location>
        <begin position="1282"/>
        <end position="1307"/>
    </location>
</feature>
<dbReference type="EMBL" id="BRYA01000831">
    <property type="protein sequence ID" value="GMI33610.1"/>
    <property type="molecule type" value="Genomic_DNA"/>
</dbReference>
<dbReference type="GO" id="GO:0005829">
    <property type="term" value="C:cytosol"/>
    <property type="evidence" value="ECO:0007669"/>
    <property type="project" value="TreeGrafter"/>
</dbReference>
<evidence type="ECO:0000259" key="3">
    <source>
        <dbReference type="Pfam" id="PF01968"/>
    </source>
</evidence>
<dbReference type="Pfam" id="PF01968">
    <property type="entry name" value="Hydantoinase_A"/>
    <property type="match status" value="1"/>
</dbReference>
<comment type="similarity">
    <text evidence="1">Belongs to the oxoprolinase family.</text>
</comment>
<evidence type="ECO:0000313" key="8">
    <source>
        <dbReference type="Proteomes" id="UP001165065"/>
    </source>
</evidence>
<protein>
    <recommendedName>
        <fullName evidence="9">5-oxoprolinase</fullName>
    </recommendedName>
</protein>
<evidence type="ECO:0000256" key="2">
    <source>
        <dbReference type="SAM" id="MobiDB-lite"/>
    </source>
</evidence>
<dbReference type="Pfam" id="PF05378">
    <property type="entry name" value="Hydant_A_N"/>
    <property type="match status" value="1"/>
</dbReference>
<dbReference type="InterPro" id="IPR003692">
    <property type="entry name" value="Hydantoinase_B"/>
</dbReference>
<dbReference type="Pfam" id="PF02538">
    <property type="entry name" value="Hydantoinase_B"/>
    <property type="match status" value="1"/>
</dbReference>
<dbReference type="GO" id="GO:0017168">
    <property type="term" value="F:5-oxoprolinase (ATP-hydrolyzing) activity"/>
    <property type="evidence" value="ECO:0007669"/>
    <property type="project" value="TreeGrafter"/>
</dbReference>
<name>A0A9W7G5V0_9STRA</name>
<evidence type="ECO:0008006" key="9">
    <source>
        <dbReference type="Google" id="ProtNLM"/>
    </source>
</evidence>
<dbReference type="Proteomes" id="UP001165065">
    <property type="component" value="Unassembled WGS sequence"/>
</dbReference>
<evidence type="ECO:0000259" key="6">
    <source>
        <dbReference type="Pfam" id="PF19278"/>
    </source>
</evidence>
<feature type="domain" description="Hydantoinase A/oxoprolinase" evidence="3">
    <location>
        <begin position="250"/>
        <end position="557"/>
    </location>
</feature>
<dbReference type="OrthoDB" id="3643at2759"/>
<evidence type="ECO:0000313" key="7">
    <source>
        <dbReference type="EMBL" id="GMI33610.1"/>
    </source>
</evidence>
<feature type="domain" description="Hydantoinase B/oxoprolinase" evidence="4">
    <location>
        <begin position="771"/>
        <end position="1283"/>
    </location>
</feature>
<dbReference type="Pfam" id="PF19278">
    <property type="entry name" value="Hydant_A_C"/>
    <property type="match status" value="1"/>
</dbReference>
<dbReference type="PANTHER" id="PTHR11365">
    <property type="entry name" value="5-OXOPROLINASE RELATED"/>
    <property type="match status" value="1"/>
</dbReference>
<dbReference type="GO" id="GO:0006749">
    <property type="term" value="P:glutathione metabolic process"/>
    <property type="evidence" value="ECO:0007669"/>
    <property type="project" value="TreeGrafter"/>
</dbReference>
<organism evidence="7 8">
    <name type="scientific">Triparma columacea</name>
    <dbReference type="NCBI Taxonomy" id="722753"/>
    <lineage>
        <taxon>Eukaryota</taxon>
        <taxon>Sar</taxon>
        <taxon>Stramenopiles</taxon>
        <taxon>Ochrophyta</taxon>
        <taxon>Bolidophyceae</taxon>
        <taxon>Parmales</taxon>
        <taxon>Triparmaceae</taxon>
        <taxon>Triparma</taxon>
    </lineage>
</organism>
<dbReference type="InterPro" id="IPR008040">
    <property type="entry name" value="Hydant_A_N"/>
</dbReference>
<keyword evidence="8" id="KW-1185">Reference proteome</keyword>
<feature type="domain" description="Acetophenone carboxylase-like C-terminal" evidence="6">
    <location>
        <begin position="577"/>
        <end position="738"/>
    </location>
</feature>